<evidence type="ECO:0000313" key="3">
    <source>
        <dbReference type="EMBL" id="VDL80925.1"/>
    </source>
</evidence>
<feature type="chain" id="PRO_5043125732" evidence="1">
    <location>
        <begin position="17"/>
        <end position="305"/>
    </location>
</feature>
<dbReference type="Proteomes" id="UP000271162">
    <property type="component" value="Unassembled WGS sequence"/>
</dbReference>
<dbReference type="PRINTS" id="PR00759">
    <property type="entry name" value="BASICPTASE"/>
</dbReference>
<feature type="domain" description="BPTI/Kunitz inhibitor" evidence="2">
    <location>
        <begin position="248"/>
        <end position="301"/>
    </location>
</feature>
<dbReference type="GO" id="GO:0004867">
    <property type="term" value="F:serine-type endopeptidase inhibitor activity"/>
    <property type="evidence" value="ECO:0007669"/>
    <property type="project" value="InterPro"/>
</dbReference>
<name>A0A0N4YJY4_NIPBR</name>
<dbReference type="PANTHER" id="PTHR46339">
    <property type="entry name" value="PROTEIN CBG15282-RELATED"/>
    <property type="match status" value="1"/>
</dbReference>
<dbReference type="PROSITE" id="PS00280">
    <property type="entry name" value="BPTI_KUNITZ_1"/>
    <property type="match status" value="1"/>
</dbReference>
<dbReference type="EMBL" id="UYSL01022685">
    <property type="protein sequence ID" value="VDL80925.1"/>
    <property type="molecule type" value="Genomic_DNA"/>
</dbReference>
<evidence type="ECO:0000313" key="5">
    <source>
        <dbReference type="WBParaSite" id="NBR_0001731001-mRNA-1"/>
    </source>
</evidence>
<dbReference type="InterPro" id="IPR053014">
    <property type="entry name" value="Cuticle_assoc_divergent"/>
</dbReference>
<dbReference type="InterPro" id="IPR002223">
    <property type="entry name" value="Kunitz_BPTI"/>
</dbReference>
<dbReference type="SUPFAM" id="SSF57362">
    <property type="entry name" value="BPTI-like"/>
    <property type="match status" value="2"/>
</dbReference>
<accession>A0A0N4YJY4</accession>
<dbReference type="InterPro" id="IPR020901">
    <property type="entry name" value="Prtase_inh_Kunz-CS"/>
</dbReference>
<reference evidence="3 4" key="2">
    <citation type="submission" date="2018-11" db="EMBL/GenBank/DDBJ databases">
        <authorList>
            <consortium name="Pathogen Informatics"/>
        </authorList>
    </citation>
    <scope>NUCLEOTIDE SEQUENCE [LARGE SCALE GENOMIC DNA]</scope>
</reference>
<reference evidence="5" key="1">
    <citation type="submission" date="2017-02" db="UniProtKB">
        <authorList>
            <consortium name="WormBaseParasite"/>
        </authorList>
    </citation>
    <scope>IDENTIFICATION</scope>
</reference>
<keyword evidence="1" id="KW-0732">Signal</keyword>
<sequence>MLPLVLLFTALTVVIGQNFGQQYTQGGFYQQSPSYQYPGQYGQQQQQYGQIQAGGQMQLQQPVQQRFGQTNQQYQLTGQQYQMAGQQQQYQQSAQYPALQYQPTQTTTRYSTQASVGASTGVQYDSQQKDCTAPRVRGDFCNNGQQRQMFYYDSALKICQPFMYNGCNGNGNRFNTAAECKSYCIDGNGANRPQNDDTVSLQRQMKDACRADYAVDHLTPQQCGSGQQCPSGNLCQSGFCCPTANYLCNLRYDSGKFAVGGEKSDRYFYTSEYKTCMRFSFYGTLGNANNFHDYNSCMRMCGSQQ</sequence>
<dbReference type="AlphaFoldDB" id="A0A0N4YJY4"/>
<dbReference type="SMART" id="SM00131">
    <property type="entry name" value="KU"/>
    <property type="match status" value="2"/>
</dbReference>
<dbReference type="PROSITE" id="PS50279">
    <property type="entry name" value="BPTI_KUNITZ_2"/>
    <property type="match status" value="2"/>
</dbReference>
<dbReference type="WBParaSite" id="NBR_0001731001-mRNA-1">
    <property type="protein sequence ID" value="NBR_0001731001-mRNA-1"/>
    <property type="gene ID" value="NBR_0001731001"/>
</dbReference>
<keyword evidence="4" id="KW-1185">Reference proteome</keyword>
<protein>
    <submittedName>
        <fullName evidence="5">Kunitz/Bovine pancreatic trypsin inhibitor domain protein</fullName>
    </submittedName>
</protein>
<proteinExistence type="predicted"/>
<dbReference type="Gene3D" id="4.10.410.10">
    <property type="entry name" value="Pancreatic trypsin inhibitor Kunitz domain"/>
    <property type="match status" value="2"/>
</dbReference>
<gene>
    <name evidence="3" type="ORF">NBR_LOCUS17311</name>
</gene>
<evidence type="ECO:0000313" key="4">
    <source>
        <dbReference type="Proteomes" id="UP000271162"/>
    </source>
</evidence>
<evidence type="ECO:0000256" key="1">
    <source>
        <dbReference type="SAM" id="SignalP"/>
    </source>
</evidence>
<organism evidence="5">
    <name type="scientific">Nippostrongylus brasiliensis</name>
    <name type="common">Rat hookworm</name>
    <dbReference type="NCBI Taxonomy" id="27835"/>
    <lineage>
        <taxon>Eukaryota</taxon>
        <taxon>Metazoa</taxon>
        <taxon>Ecdysozoa</taxon>
        <taxon>Nematoda</taxon>
        <taxon>Chromadorea</taxon>
        <taxon>Rhabditida</taxon>
        <taxon>Rhabditina</taxon>
        <taxon>Rhabditomorpha</taxon>
        <taxon>Strongyloidea</taxon>
        <taxon>Heligmosomidae</taxon>
        <taxon>Nippostrongylus</taxon>
    </lineage>
</organism>
<feature type="domain" description="BPTI/Kunitz inhibitor" evidence="2">
    <location>
        <begin position="131"/>
        <end position="184"/>
    </location>
</feature>
<feature type="signal peptide" evidence="1">
    <location>
        <begin position="1"/>
        <end position="16"/>
    </location>
</feature>
<dbReference type="Pfam" id="PF00014">
    <property type="entry name" value="Kunitz_BPTI"/>
    <property type="match status" value="2"/>
</dbReference>
<dbReference type="STRING" id="27835.A0A0N4YJY4"/>
<dbReference type="InterPro" id="IPR036880">
    <property type="entry name" value="Kunitz_BPTI_sf"/>
</dbReference>
<evidence type="ECO:0000259" key="2">
    <source>
        <dbReference type="PROSITE" id="PS50279"/>
    </source>
</evidence>